<keyword evidence="10" id="KW-0129">CBS domain</keyword>
<comment type="subcellular location">
    <subcellularLocation>
        <location evidence="1">Membrane</location>
        <topology evidence="1">Multi-pass membrane protein</topology>
    </subcellularLocation>
</comment>
<dbReference type="SUPFAM" id="SSF54631">
    <property type="entry name" value="CBS-domain pair"/>
    <property type="match status" value="1"/>
</dbReference>
<dbReference type="Proteomes" id="UP000244792">
    <property type="component" value="Chromosome"/>
</dbReference>
<feature type="transmembrane region" description="Helical" evidence="11">
    <location>
        <begin position="308"/>
        <end position="332"/>
    </location>
</feature>
<evidence type="ECO:0000256" key="10">
    <source>
        <dbReference type="PROSITE-ProRule" id="PRU00703"/>
    </source>
</evidence>
<evidence type="ECO:0000259" key="12">
    <source>
        <dbReference type="PROSITE" id="PS51371"/>
    </source>
</evidence>
<name>A0A2R4W314_THEAF</name>
<dbReference type="InterPro" id="IPR014743">
    <property type="entry name" value="Cl-channel_core"/>
</dbReference>
<sequence>MTNKNLKNNLTIFLQNLDNIPFVDKVRTKEAKRYLYVPVLIGIAVGISAVAFLLALHYTSVVFLNMLVGYYPPEVTGEGGNPELYHIIIARPYLFPVSVALGGLISGLLIYKFAPEASGAGTNAAIKAYHFEKAIINIKTTFIKLLASTLTIGAGGTSGREGPMSLIGAGLGSFIAQKLNLSERERRIALAAGLGAGLGAVFRAPLAGAIVGAEVFYKKDFEIQSMLSCFIAAIIAYTCVGLTFGFEPLFYVHVDAYKNFKIVVLLQYIILGLACMLVAKSIMTSFFLSKKLADILPVPKYMIQPIGGFVTGSIGIISPVVIGSGYGWIQLITDKRIDIITPQFTIIGIIAMILALGFTLGFNSPGGVFGPSLVSGGLTGFAVSNFLSNIISNNNLDITSFTIVGMMSVYAAVSKAPLSTIVMVAEMSHGYDLLIPSMISVFIADFFSGHQSIYSAQVERRIDSPAYQDECISHYLTHIKIKEAMQKPLTASPDLKVSEIEDIMTKNIYTGIPITDNGFLVGMITKTDLWKARGLDKNKIYARDIMTKNLITLTPDDSLYDFMKIIVSKGIGRVPIVKDKMSNELVGIISRSDIGRIMREETSEDILSTTGV</sequence>
<dbReference type="GO" id="GO:0034707">
    <property type="term" value="C:chloride channel complex"/>
    <property type="evidence" value="ECO:0007669"/>
    <property type="project" value="UniProtKB-KW"/>
</dbReference>
<dbReference type="RefSeq" id="WP_108310239.1">
    <property type="nucleotide sequence ID" value="NZ_CP020921.1"/>
</dbReference>
<dbReference type="InterPro" id="IPR046342">
    <property type="entry name" value="CBS_dom_sf"/>
</dbReference>
<dbReference type="InterPro" id="IPR000644">
    <property type="entry name" value="CBS_dom"/>
</dbReference>
<dbReference type="PRINTS" id="PR00762">
    <property type="entry name" value="CLCHANNEL"/>
</dbReference>
<feature type="transmembrane region" description="Helical" evidence="11">
    <location>
        <begin position="93"/>
        <end position="111"/>
    </location>
</feature>
<evidence type="ECO:0000313" key="14">
    <source>
        <dbReference type="Proteomes" id="UP000244792"/>
    </source>
</evidence>
<keyword evidence="3 11" id="KW-0812">Transmembrane</keyword>
<dbReference type="Pfam" id="PF00571">
    <property type="entry name" value="CBS"/>
    <property type="match status" value="2"/>
</dbReference>
<dbReference type="KEGG" id="taci:TDSAC_1798"/>
<keyword evidence="8" id="KW-0868">Chloride</keyword>
<feature type="transmembrane region" description="Helical" evidence="11">
    <location>
        <begin position="368"/>
        <end position="387"/>
    </location>
</feature>
<dbReference type="PANTHER" id="PTHR43427:SF6">
    <property type="entry name" value="CHLORIDE CHANNEL PROTEIN CLC-E"/>
    <property type="match status" value="1"/>
</dbReference>
<evidence type="ECO:0000256" key="11">
    <source>
        <dbReference type="SAM" id="Phobius"/>
    </source>
</evidence>
<dbReference type="SMART" id="SM00116">
    <property type="entry name" value="CBS"/>
    <property type="match status" value="2"/>
</dbReference>
<feature type="transmembrane region" description="Helical" evidence="11">
    <location>
        <begin position="188"/>
        <end position="213"/>
    </location>
</feature>
<feature type="domain" description="CBS" evidence="12">
    <location>
        <begin position="484"/>
        <end position="540"/>
    </location>
</feature>
<keyword evidence="7" id="KW-0869">Chloride channel</keyword>
<dbReference type="AlphaFoldDB" id="A0A2R4W314"/>
<organism evidence="13 14">
    <name type="scientific">Thermodesulfobium acidiphilum</name>
    <dbReference type="NCBI Taxonomy" id="1794699"/>
    <lineage>
        <taxon>Bacteria</taxon>
        <taxon>Pseudomonadati</taxon>
        <taxon>Thermodesulfobiota</taxon>
        <taxon>Thermodesulfobiia</taxon>
        <taxon>Thermodesulfobiales</taxon>
        <taxon>Thermodesulfobiaceae</taxon>
        <taxon>Thermodesulfobium</taxon>
    </lineage>
</organism>
<feature type="domain" description="CBS" evidence="12">
    <location>
        <begin position="546"/>
        <end position="604"/>
    </location>
</feature>
<evidence type="ECO:0000256" key="2">
    <source>
        <dbReference type="ARBA" id="ARBA00022448"/>
    </source>
</evidence>
<keyword evidence="2" id="KW-0813">Transport</keyword>
<proteinExistence type="predicted"/>
<feature type="transmembrane region" description="Helical" evidence="11">
    <location>
        <begin position="34"/>
        <end position="58"/>
    </location>
</feature>
<keyword evidence="14" id="KW-1185">Reference proteome</keyword>
<evidence type="ECO:0000256" key="6">
    <source>
        <dbReference type="ARBA" id="ARBA00023136"/>
    </source>
</evidence>
<dbReference type="GO" id="GO:0005254">
    <property type="term" value="F:chloride channel activity"/>
    <property type="evidence" value="ECO:0007669"/>
    <property type="project" value="UniProtKB-KW"/>
</dbReference>
<keyword evidence="9" id="KW-0407">Ion channel</keyword>
<keyword evidence="4 11" id="KW-1133">Transmembrane helix</keyword>
<evidence type="ECO:0000256" key="7">
    <source>
        <dbReference type="ARBA" id="ARBA00023173"/>
    </source>
</evidence>
<gene>
    <name evidence="13" type="ORF">TDSAC_1798</name>
</gene>
<evidence type="ECO:0000256" key="3">
    <source>
        <dbReference type="ARBA" id="ARBA00022692"/>
    </source>
</evidence>
<dbReference type="OrthoDB" id="9812438at2"/>
<dbReference type="Gene3D" id="3.10.580.10">
    <property type="entry name" value="CBS-domain"/>
    <property type="match status" value="1"/>
</dbReference>
<evidence type="ECO:0000256" key="8">
    <source>
        <dbReference type="ARBA" id="ARBA00023214"/>
    </source>
</evidence>
<reference evidence="13 14" key="1">
    <citation type="submission" date="2017-04" db="EMBL/GenBank/DDBJ databases">
        <title>Genomic insights into metabolism of Thermodesulfobium acidiphilum.</title>
        <authorList>
            <person name="Toshchakov S.V."/>
            <person name="Frolov E.N."/>
            <person name="Kublanov I.V."/>
            <person name="Samarov N.I."/>
            <person name="Novikov A."/>
            <person name="Lebedinsky A.V."/>
            <person name="Bonch-Osmolovskaya E.A."/>
            <person name="Chernyh N.A."/>
        </authorList>
    </citation>
    <scope>NUCLEOTIDE SEQUENCE [LARGE SCALE GENOMIC DNA]</scope>
    <source>
        <strain evidence="13 14">3127-1</strain>
    </source>
</reference>
<dbReference type="Pfam" id="PF00654">
    <property type="entry name" value="Voltage_CLC"/>
    <property type="match status" value="1"/>
</dbReference>
<dbReference type="EMBL" id="CP020921">
    <property type="protein sequence ID" value="AWB11134.1"/>
    <property type="molecule type" value="Genomic_DNA"/>
</dbReference>
<accession>A0A2R4W314</accession>
<dbReference type="InterPro" id="IPR001807">
    <property type="entry name" value="ClC"/>
</dbReference>
<evidence type="ECO:0000313" key="13">
    <source>
        <dbReference type="EMBL" id="AWB11134.1"/>
    </source>
</evidence>
<feature type="transmembrane region" description="Helical" evidence="11">
    <location>
        <begin position="225"/>
        <end position="250"/>
    </location>
</feature>
<dbReference type="CDD" id="cd00400">
    <property type="entry name" value="Voltage_gated_ClC"/>
    <property type="match status" value="1"/>
</dbReference>
<dbReference type="Gene3D" id="1.10.3080.10">
    <property type="entry name" value="Clc chloride channel"/>
    <property type="match status" value="1"/>
</dbReference>
<feature type="transmembrane region" description="Helical" evidence="11">
    <location>
        <begin position="394"/>
        <end position="413"/>
    </location>
</feature>
<feature type="transmembrane region" description="Helical" evidence="11">
    <location>
        <begin position="344"/>
        <end position="362"/>
    </location>
</feature>
<keyword evidence="6 11" id="KW-0472">Membrane</keyword>
<dbReference type="PANTHER" id="PTHR43427">
    <property type="entry name" value="CHLORIDE CHANNEL PROTEIN CLC-E"/>
    <property type="match status" value="1"/>
</dbReference>
<feature type="transmembrane region" description="Helical" evidence="11">
    <location>
        <begin position="262"/>
        <end position="288"/>
    </location>
</feature>
<dbReference type="InterPro" id="IPR050368">
    <property type="entry name" value="ClC-type_chloride_channel"/>
</dbReference>
<protein>
    <submittedName>
        <fullName evidence="13">Chloride channel protein, CIC family</fullName>
    </submittedName>
</protein>
<evidence type="ECO:0000256" key="5">
    <source>
        <dbReference type="ARBA" id="ARBA00023065"/>
    </source>
</evidence>
<keyword evidence="5" id="KW-0406">Ion transport</keyword>
<dbReference type="SUPFAM" id="SSF81340">
    <property type="entry name" value="Clc chloride channel"/>
    <property type="match status" value="1"/>
</dbReference>
<evidence type="ECO:0000256" key="1">
    <source>
        <dbReference type="ARBA" id="ARBA00004141"/>
    </source>
</evidence>
<evidence type="ECO:0000256" key="9">
    <source>
        <dbReference type="ARBA" id="ARBA00023303"/>
    </source>
</evidence>
<dbReference type="PROSITE" id="PS51371">
    <property type="entry name" value="CBS"/>
    <property type="match status" value="2"/>
</dbReference>
<evidence type="ECO:0000256" key="4">
    <source>
        <dbReference type="ARBA" id="ARBA00022989"/>
    </source>
</evidence>